<reference evidence="2 3" key="1">
    <citation type="submission" date="2019-03" db="EMBL/GenBank/DDBJ databases">
        <title>Genomic Encyclopedia of Type Strains, Phase IV (KMG-IV): sequencing the most valuable type-strain genomes for metagenomic binning, comparative biology and taxonomic classification.</title>
        <authorList>
            <person name="Goeker M."/>
        </authorList>
    </citation>
    <scope>NUCLEOTIDE SEQUENCE [LARGE SCALE GENOMIC DNA]</scope>
    <source>
        <strain evidence="2 3">DSM 100048</strain>
    </source>
</reference>
<dbReference type="AlphaFoldDB" id="A0A4R3VD66"/>
<accession>A0A4R3VD66</accession>
<protein>
    <recommendedName>
        <fullName evidence="4">Lipid A deacylase LpxR family protein</fullName>
    </recommendedName>
</protein>
<evidence type="ECO:0008006" key="4">
    <source>
        <dbReference type="Google" id="ProtNLM"/>
    </source>
</evidence>
<dbReference type="Pfam" id="PF09982">
    <property type="entry name" value="LpxR"/>
    <property type="match status" value="1"/>
</dbReference>
<evidence type="ECO:0000256" key="1">
    <source>
        <dbReference type="SAM" id="SignalP"/>
    </source>
</evidence>
<feature type="signal peptide" evidence="1">
    <location>
        <begin position="1"/>
        <end position="39"/>
    </location>
</feature>
<evidence type="ECO:0000313" key="2">
    <source>
        <dbReference type="EMBL" id="TCV00635.1"/>
    </source>
</evidence>
<dbReference type="InterPro" id="IPR037107">
    <property type="entry name" value="Put_OMP_sf"/>
</dbReference>
<dbReference type="InterPro" id="IPR018707">
    <property type="entry name" value="LpxR"/>
</dbReference>
<gene>
    <name evidence="2" type="ORF">EV686_103216</name>
</gene>
<keyword evidence="1" id="KW-0732">Signal</keyword>
<dbReference type="Proteomes" id="UP000294692">
    <property type="component" value="Unassembled WGS sequence"/>
</dbReference>
<proteinExistence type="predicted"/>
<dbReference type="EMBL" id="SMBX01000003">
    <property type="protein sequence ID" value="TCV00635.1"/>
    <property type="molecule type" value="Genomic_DNA"/>
</dbReference>
<comment type="caution">
    <text evidence="2">The sequence shown here is derived from an EMBL/GenBank/DDBJ whole genome shotgun (WGS) entry which is preliminary data.</text>
</comment>
<keyword evidence="3" id="KW-1185">Reference proteome</keyword>
<name>A0A4R3VD66_9BURK</name>
<feature type="chain" id="PRO_5020800850" description="Lipid A deacylase LpxR family protein" evidence="1">
    <location>
        <begin position="40"/>
        <end position="369"/>
    </location>
</feature>
<evidence type="ECO:0000313" key="3">
    <source>
        <dbReference type="Proteomes" id="UP000294692"/>
    </source>
</evidence>
<dbReference type="Gene3D" id="2.40.128.140">
    <property type="entry name" value="Outer membrane protein"/>
    <property type="match status" value="1"/>
</dbReference>
<sequence>MTNQTRLCVQFPRHPRNANRLAMLGIAGLLALHGTASVAASGICNGDSAYERAPSTLSLRVDNDMFGANGQDQGYTNGVKLSWMSPNLASYTQDPCLPASARAVNSYLTWLHPQGFEQQNMVVSFAHALFTPLDYSRSDLIEDDRPYAAALLASFGFNARSGDTLHATHLSVGIIGPAALGKPIQHGVHKITGSHKFHGWDNQLHNEPVFLLAHERMHRFPGSSQRGAWGWDAIGHWGAGVGNLATYANLGGEIRYGFRLPDDFGSTPLRLAGENTAPPRTYSKNSGWSGHLFASINGKAVLRDITLDGNTFRDSHSVSKRPFVADIGYGLSLSYNEWKLTIARYHRTREFRGQKETPVFGSVTLSRQF</sequence>
<organism evidence="2 3">
    <name type="scientific">Paracandidimonas soli</name>
    <dbReference type="NCBI Taxonomy" id="1917182"/>
    <lineage>
        <taxon>Bacteria</taxon>
        <taxon>Pseudomonadati</taxon>
        <taxon>Pseudomonadota</taxon>
        <taxon>Betaproteobacteria</taxon>
        <taxon>Burkholderiales</taxon>
        <taxon>Alcaligenaceae</taxon>
        <taxon>Paracandidimonas</taxon>
    </lineage>
</organism>
<dbReference type="RefSeq" id="WP_207901717.1">
    <property type="nucleotide sequence ID" value="NZ_JBHRVM010000001.1"/>
</dbReference>